<name>A0ABP5E1B3_9ACTN</name>
<dbReference type="Gene3D" id="2.120.10.10">
    <property type="match status" value="2"/>
</dbReference>
<dbReference type="RefSeq" id="WP_344660604.1">
    <property type="nucleotide sequence ID" value="NZ_BAAAQM010000042.1"/>
</dbReference>
<proteinExistence type="predicted"/>
<gene>
    <name evidence="3" type="ORF">GCM10009838_60970</name>
</gene>
<feature type="region of interest" description="Disordered" evidence="1">
    <location>
        <begin position="490"/>
        <end position="520"/>
    </location>
</feature>
<accession>A0ABP5E1B3</accession>
<comment type="caution">
    <text evidence="3">The sequence shown here is derived from an EMBL/GenBank/DDBJ whole genome shotgun (WGS) entry which is preliminary data.</text>
</comment>
<dbReference type="Proteomes" id="UP001499854">
    <property type="component" value="Unassembled WGS sequence"/>
</dbReference>
<dbReference type="CDD" id="cd15482">
    <property type="entry name" value="Sialidase_non-viral"/>
    <property type="match status" value="1"/>
</dbReference>
<feature type="chain" id="PRO_5046063183" evidence="2">
    <location>
        <begin position="26"/>
        <end position="520"/>
    </location>
</feature>
<keyword evidence="2" id="KW-0732">Signal</keyword>
<evidence type="ECO:0000313" key="3">
    <source>
        <dbReference type="EMBL" id="GAA1989735.1"/>
    </source>
</evidence>
<dbReference type="EMBL" id="BAAAQM010000042">
    <property type="protein sequence ID" value="GAA1989735.1"/>
    <property type="molecule type" value="Genomic_DNA"/>
</dbReference>
<feature type="signal peptide" evidence="2">
    <location>
        <begin position="1"/>
        <end position="25"/>
    </location>
</feature>
<evidence type="ECO:0000256" key="1">
    <source>
        <dbReference type="SAM" id="MobiDB-lite"/>
    </source>
</evidence>
<dbReference type="SUPFAM" id="SSF110296">
    <property type="entry name" value="Oligoxyloglucan reducing end-specific cellobiohydrolase"/>
    <property type="match status" value="1"/>
</dbReference>
<dbReference type="SUPFAM" id="SSF50939">
    <property type="entry name" value="Sialidases"/>
    <property type="match status" value="1"/>
</dbReference>
<reference evidence="4" key="1">
    <citation type="journal article" date="2019" name="Int. J. Syst. Evol. Microbiol.">
        <title>The Global Catalogue of Microorganisms (GCM) 10K type strain sequencing project: providing services to taxonomists for standard genome sequencing and annotation.</title>
        <authorList>
            <consortium name="The Broad Institute Genomics Platform"/>
            <consortium name="The Broad Institute Genome Sequencing Center for Infectious Disease"/>
            <person name="Wu L."/>
            <person name="Ma J."/>
        </authorList>
    </citation>
    <scope>NUCLEOTIDE SEQUENCE [LARGE SCALE GENOMIC DNA]</scope>
    <source>
        <strain evidence="4">JCM 16013</strain>
    </source>
</reference>
<sequence>MHTARRVVVAATALATALTTSTAFATAGGSGAVRQVSLTNPVAGCTAGAANGHNVPGSETEPFVSVDPHHSGHAIVTWQQDRWSNGGAHAGGYAWTADGEHYRVGVLPFGQCSGGGDYHRISDIWVSFGPDGAAYSSVLQFDENTNRGGVGAATSFDGGATWRYAQPVVADDDPDLADDKNSVTADQVHAGVAYQVWDRLDASDDGFDGPALVSVTHDHGRTWSRPATMIDTAAVAPFTQTIGNIVVEDAHGKLYDFANLITFTDASGSVPVTATYVMTTSTDEGATWSRPTPVATDSSVAEADPNAPDKVLRAGAGLEAVAVDPVSGRIWMTYEGSDFSGGAYDQIEMVSSDDGGATWSAPALVSEPGVPAFTPVVAVDHEGTVAVSYYDLRYLAPGNTTTLPTARFVKTYRGGDTGLTHGVERQITPQFDWLLAPFAGGYMLGDYEGMAPAGTFGVQTVFVASLNPATGPTDVYSGVFRGPFGGDGAGGGAKVAGPASPGTNGLHAAAGSHGKGRLSR</sequence>
<protein>
    <submittedName>
        <fullName evidence="3">Sialidase family protein</fullName>
    </submittedName>
</protein>
<organism evidence="3 4">
    <name type="scientific">Catenulispora subtropica</name>
    <dbReference type="NCBI Taxonomy" id="450798"/>
    <lineage>
        <taxon>Bacteria</taxon>
        <taxon>Bacillati</taxon>
        <taxon>Actinomycetota</taxon>
        <taxon>Actinomycetes</taxon>
        <taxon>Catenulisporales</taxon>
        <taxon>Catenulisporaceae</taxon>
        <taxon>Catenulispora</taxon>
    </lineage>
</organism>
<evidence type="ECO:0000256" key="2">
    <source>
        <dbReference type="SAM" id="SignalP"/>
    </source>
</evidence>
<evidence type="ECO:0000313" key="4">
    <source>
        <dbReference type="Proteomes" id="UP001499854"/>
    </source>
</evidence>
<keyword evidence="4" id="KW-1185">Reference proteome</keyword>
<dbReference type="InterPro" id="IPR036278">
    <property type="entry name" value="Sialidase_sf"/>
</dbReference>